<proteinExistence type="predicted"/>
<name>A0A8H7PSK3_9FUNG</name>
<dbReference type="Proteomes" id="UP000612746">
    <property type="component" value="Unassembled WGS sequence"/>
</dbReference>
<comment type="caution">
    <text evidence="2">The sequence shown here is derived from an EMBL/GenBank/DDBJ whole genome shotgun (WGS) entry which is preliminary data.</text>
</comment>
<dbReference type="OrthoDB" id="2420495at2759"/>
<keyword evidence="3" id="KW-1185">Reference proteome</keyword>
<evidence type="ECO:0000256" key="1">
    <source>
        <dbReference type="SAM" id="MobiDB-lite"/>
    </source>
</evidence>
<evidence type="ECO:0000313" key="2">
    <source>
        <dbReference type="EMBL" id="KAG2179418.1"/>
    </source>
</evidence>
<protein>
    <submittedName>
        <fullName evidence="2">Uncharacterized protein</fullName>
    </submittedName>
</protein>
<feature type="region of interest" description="Disordered" evidence="1">
    <location>
        <begin position="1"/>
        <end position="24"/>
    </location>
</feature>
<sequence length="516" mass="59592">MHHAKRKEPPNVSISEPENRHGEPNRLATYTTALQKQHKILLQSISELERDLDLLNMTMAQKSDTLDHERWALHMELEKVRTKDTSIRTIEFEMTYIRQLKTAQSELFNDATSTTGTTESKGKCIEMVMALRDFFGHQLDTDTKIKVRRVAECDVAMYRLLQSNEQLSGGIEANIMKLKNIDNSEIEIDEKNTLERLRHRIESSHKDLIMSDINLESQIVAVQVLEKEMGKLNGLPQILPILRSSIKDYEDVIKKDRQAIARLDSDRLSPCISDATDLFLKAVAKAQGQRFDTETINNVETYDKIIKLLLEQAAANQLLLYILEVEEELLNERTDHQRAFLLDVEELAKQIDPSLYDRDVNSNDEEESFLNSFKQILSMQIKGADDMLDDMMDSQQDDIPAIELLDKLKNEIKGANGRTESSMADINEMMLESENALEMMEKFSQVYINDQESDTHIPEETLQLHEQLENFVNDLQNEIQHFQKETATSAELAEKKRRFSLFWTDQSLFQKEFGSM</sequence>
<evidence type="ECO:0000313" key="3">
    <source>
        <dbReference type="Proteomes" id="UP000612746"/>
    </source>
</evidence>
<dbReference type="EMBL" id="JAEPRA010000010">
    <property type="protein sequence ID" value="KAG2179418.1"/>
    <property type="molecule type" value="Genomic_DNA"/>
</dbReference>
<accession>A0A8H7PSK3</accession>
<reference evidence="2" key="1">
    <citation type="submission" date="2020-12" db="EMBL/GenBank/DDBJ databases">
        <title>Metabolic potential, ecology and presence of endohyphal bacteria is reflected in genomic diversity of Mucoromycotina.</title>
        <authorList>
            <person name="Muszewska A."/>
            <person name="Okrasinska A."/>
            <person name="Steczkiewicz K."/>
            <person name="Drgas O."/>
            <person name="Orlowska M."/>
            <person name="Perlinska-Lenart U."/>
            <person name="Aleksandrzak-Piekarczyk T."/>
            <person name="Szatraj K."/>
            <person name="Zielenkiewicz U."/>
            <person name="Pilsyk S."/>
            <person name="Malc E."/>
            <person name="Mieczkowski P."/>
            <person name="Kruszewska J.S."/>
            <person name="Biernat P."/>
            <person name="Pawlowska J."/>
        </authorList>
    </citation>
    <scope>NUCLEOTIDE SEQUENCE</scope>
    <source>
        <strain evidence="2">WA0000051536</strain>
    </source>
</reference>
<organism evidence="2 3">
    <name type="scientific">Umbelopsis vinacea</name>
    <dbReference type="NCBI Taxonomy" id="44442"/>
    <lineage>
        <taxon>Eukaryota</taxon>
        <taxon>Fungi</taxon>
        <taxon>Fungi incertae sedis</taxon>
        <taxon>Mucoromycota</taxon>
        <taxon>Mucoromycotina</taxon>
        <taxon>Umbelopsidomycetes</taxon>
        <taxon>Umbelopsidales</taxon>
        <taxon>Umbelopsidaceae</taxon>
        <taxon>Umbelopsis</taxon>
    </lineage>
</organism>
<gene>
    <name evidence="2" type="ORF">INT44_006264</name>
</gene>
<dbReference type="AlphaFoldDB" id="A0A8H7PSK3"/>